<sequence>MKFIHFADAHLDSPFRGLSFLPSKEFNQIYQAADQSLIRIVDLALAEKVDLVLIAGDTFDSAKPSPRSQLFFAEQIKRLTDAQIQVVMIFGNHDHMRREDLLVNQSPYFKLLGADEVVEKASFKTKDNFNYDVVGFSYLNNHITEDKIPDFPEKGQNYTFGLMHAQEKETDSRKNVYAPFTVAEVQALNYDYFALGHIHARRNLSEKPWIVYSGNIQGRHINEMGAKGCYLGVIDESTKKTSIEFKATGPILWQGVQVELDAPISKADLQNRIIASLNNAEQKTYFSLTIAGAQFMTEEEQELIQDTDFWQNISQNLLFDSQFVDVRLKISSNLELNENDQQAFEQAKSEIFKNDEFDQIVSDWKKMDPLSAQLAEDPAFIDAVKQLTEVKLMGKLKGITDETETN</sequence>
<dbReference type="InterPro" id="IPR029052">
    <property type="entry name" value="Metallo-depent_PP-like"/>
</dbReference>
<dbReference type="Pfam" id="PF00149">
    <property type="entry name" value="Metallophos"/>
    <property type="match status" value="1"/>
</dbReference>
<accession>A0A0D5MHW4</accession>
<dbReference type="SUPFAM" id="SSF56300">
    <property type="entry name" value="Metallo-dependent phosphatases"/>
    <property type="match status" value="1"/>
</dbReference>
<feature type="domain" description="Calcineurin-like phosphoesterase" evidence="2">
    <location>
        <begin position="1"/>
        <end position="200"/>
    </location>
</feature>
<dbReference type="OrthoDB" id="9773856at2"/>
<dbReference type="PANTHER" id="PTHR30337:SF7">
    <property type="entry name" value="PHOSPHOESTERASE"/>
    <property type="match status" value="1"/>
</dbReference>
<dbReference type="Proteomes" id="UP000630086">
    <property type="component" value="Unassembled WGS sequence"/>
</dbReference>
<evidence type="ECO:0000313" key="3">
    <source>
        <dbReference type="EMBL" id="AYE61074.1"/>
    </source>
</evidence>
<name>A0A0D5MHW4_LACHE</name>
<proteinExistence type="predicted"/>
<dbReference type="PIRSF" id="PIRSF033091">
    <property type="entry name" value="Pesterase_YhaO"/>
    <property type="match status" value="1"/>
</dbReference>
<dbReference type="InterPro" id="IPR050535">
    <property type="entry name" value="DNA_Repair-Maintenance_Comp"/>
</dbReference>
<reference evidence="4" key="2">
    <citation type="submission" date="2020-07" db="EMBL/GenBank/DDBJ databases">
        <title>Draft genome sequence of Lactobacillus helveticus strain JCM 1062.</title>
        <authorList>
            <person name="Endo A."/>
            <person name="Maeno S."/>
            <person name="Kido Y."/>
        </authorList>
    </citation>
    <scope>NUCLEOTIDE SEQUENCE</scope>
    <source>
        <strain evidence="4">JCM 1062</strain>
    </source>
</reference>
<dbReference type="RefSeq" id="WP_003627202.1">
    <property type="nucleotide sequence ID" value="NZ_AP023028.1"/>
</dbReference>
<dbReference type="CDD" id="cd00840">
    <property type="entry name" value="MPP_Mre11_N"/>
    <property type="match status" value="1"/>
</dbReference>
<dbReference type="KEGG" id="lhd:HUO_03800"/>
<dbReference type="InterPro" id="IPR041796">
    <property type="entry name" value="Mre11_N"/>
</dbReference>
<dbReference type="InterPro" id="IPR014576">
    <property type="entry name" value="Pesterase_YhaO"/>
</dbReference>
<dbReference type="PANTHER" id="PTHR30337">
    <property type="entry name" value="COMPONENT OF ATP-DEPENDENT DSDNA EXONUCLEASE"/>
    <property type="match status" value="1"/>
</dbReference>
<gene>
    <name evidence="3" type="ORF">BC335_0554</name>
    <name evidence="4" type="ORF">LHEJCM1062_21670</name>
</gene>
<evidence type="ECO:0000256" key="1">
    <source>
        <dbReference type="ARBA" id="ARBA00022801"/>
    </source>
</evidence>
<evidence type="ECO:0000313" key="4">
    <source>
        <dbReference type="EMBL" id="GFP14295.1"/>
    </source>
</evidence>
<dbReference type="Proteomes" id="UP000267794">
    <property type="component" value="Chromosome"/>
</dbReference>
<dbReference type="GO" id="GO:0016787">
    <property type="term" value="F:hydrolase activity"/>
    <property type="evidence" value="ECO:0007669"/>
    <property type="project" value="UniProtKB-KW"/>
</dbReference>
<dbReference type="InterPro" id="IPR004843">
    <property type="entry name" value="Calcineurin-like_PHP"/>
</dbReference>
<dbReference type="EMBL" id="CP017982">
    <property type="protein sequence ID" value="AYE61074.1"/>
    <property type="molecule type" value="Genomic_DNA"/>
</dbReference>
<dbReference type="EMBL" id="BLYV01000450">
    <property type="protein sequence ID" value="GFP14295.1"/>
    <property type="molecule type" value="Genomic_DNA"/>
</dbReference>
<evidence type="ECO:0000259" key="2">
    <source>
        <dbReference type="Pfam" id="PF00149"/>
    </source>
</evidence>
<evidence type="ECO:0000313" key="5">
    <source>
        <dbReference type="Proteomes" id="UP000267794"/>
    </source>
</evidence>
<reference evidence="3 5" key="1">
    <citation type="submission" date="2016-10" db="EMBL/GenBank/DDBJ databases">
        <title>Complete genomic sequencing of Lactobacillus helveticus LH99 and comparative genome analysis.</title>
        <authorList>
            <person name="Li N."/>
            <person name="You C."/>
            <person name="Liu Z."/>
        </authorList>
    </citation>
    <scope>NUCLEOTIDE SEQUENCE [LARGE SCALE GENOMIC DNA]</scope>
    <source>
        <strain evidence="3 5">LH99</strain>
    </source>
</reference>
<keyword evidence="1" id="KW-0378">Hydrolase</keyword>
<protein>
    <submittedName>
        <fullName evidence="3">Phosphoesterase</fullName>
    </submittedName>
</protein>
<organism evidence="3 5">
    <name type="scientific">Lactobacillus helveticus</name>
    <name type="common">Lactobacillus suntoryeus</name>
    <dbReference type="NCBI Taxonomy" id="1587"/>
    <lineage>
        <taxon>Bacteria</taxon>
        <taxon>Bacillati</taxon>
        <taxon>Bacillota</taxon>
        <taxon>Bacilli</taxon>
        <taxon>Lactobacillales</taxon>
        <taxon>Lactobacillaceae</taxon>
        <taxon>Lactobacillus</taxon>
    </lineage>
</organism>
<dbReference type="Gene3D" id="3.60.21.10">
    <property type="match status" value="1"/>
</dbReference>
<dbReference type="AlphaFoldDB" id="A0A0D5MHW4"/>